<reference evidence="1" key="1">
    <citation type="submission" date="2020-01" db="EMBL/GenBank/DDBJ databases">
        <authorList>
            <person name="Mishra B."/>
        </authorList>
    </citation>
    <scope>NUCLEOTIDE SEQUENCE [LARGE SCALE GENOMIC DNA]</scope>
</reference>
<dbReference type="Proteomes" id="UP000467841">
    <property type="component" value="Unassembled WGS sequence"/>
</dbReference>
<name>A0A6D2IAK8_9BRAS</name>
<sequence length="108" mass="11838">MLSSPRLKLFHTRPSLSRRRSSAFIVFTSLAIGGSLDSSSDCPPAAMDSGKSLARRTSSYTFEELLLGPSTVKFIRNRSAMDFGCAHYALTEGRKGADRTNGMRKNMT</sequence>
<accession>A0A6D2IAK8</accession>
<gene>
    <name evidence="1" type="ORF">MERR_LOCUS11110</name>
</gene>
<evidence type="ECO:0000313" key="2">
    <source>
        <dbReference type="Proteomes" id="UP000467841"/>
    </source>
</evidence>
<organism evidence="1 2">
    <name type="scientific">Microthlaspi erraticum</name>
    <dbReference type="NCBI Taxonomy" id="1685480"/>
    <lineage>
        <taxon>Eukaryota</taxon>
        <taxon>Viridiplantae</taxon>
        <taxon>Streptophyta</taxon>
        <taxon>Embryophyta</taxon>
        <taxon>Tracheophyta</taxon>
        <taxon>Spermatophyta</taxon>
        <taxon>Magnoliopsida</taxon>
        <taxon>eudicotyledons</taxon>
        <taxon>Gunneridae</taxon>
        <taxon>Pentapetalae</taxon>
        <taxon>rosids</taxon>
        <taxon>malvids</taxon>
        <taxon>Brassicales</taxon>
        <taxon>Brassicaceae</taxon>
        <taxon>Coluteocarpeae</taxon>
        <taxon>Microthlaspi</taxon>
    </lineage>
</organism>
<dbReference type="EMBL" id="CACVBM020000832">
    <property type="protein sequence ID" value="CAA7023875.1"/>
    <property type="molecule type" value="Genomic_DNA"/>
</dbReference>
<evidence type="ECO:0000313" key="1">
    <source>
        <dbReference type="EMBL" id="CAA7023875.1"/>
    </source>
</evidence>
<protein>
    <submittedName>
        <fullName evidence="1">Uncharacterized protein</fullName>
    </submittedName>
</protein>
<dbReference type="AlphaFoldDB" id="A0A6D2IAK8"/>
<comment type="caution">
    <text evidence="1">The sequence shown here is derived from an EMBL/GenBank/DDBJ whole genome shotgun (WGS) entry which is preliminary data.</text>
</comment>
<keyword evidence="2" id="KW-1185">Reference proteome</keyword>
<proteinExistence type="predicted"/>